<reference evidence="2 3" key="1">
    <citation type="submission" date="2024-09" db="EMBL/GenBank/DDBJ databases">
        <authorList>
            <person name="Sun Q."/>
            <person name="Mori K."/>
        </authorList>
    </citation>
    <scope>NUCLEOTIDE SEQUENCE [LARGE SCALE GENOMIC DNA]</scope>
    <source>
        <strain evidence="2 3">TBRC 0563</strain>
    </source>
</reference>
<dbReference type="EMBL" id="JBHLZP010000822">
    <property type="protein sequence ID" value="MFB9839824.1"/>
    <property type="molecule type" value="Genomic_DNA"/>
</dbReference>
<dbReference type="InterPro" id="IPR043129">
    <property type="entry name" value="ATPase_NBD"/>
</dbReference>
<sequence>MTILALDQGTFATKALVVRPDGTVAGAAGRPVRSAFPVPGAVEIAPGELFASVLDAGRAALAEVRGRGRVSAVVLERDGHRWSVPVVFTGDRIPDHERAQGADLGAVTRGPAVDATSVPGLRPLTSAVSTGRHTGGDRPPA</sequence>
<comment type="caution">
    <text evidence="2">The sequence shown here is derived from an EMBL/GenBank/DDBJ whole genome shotgun (WGS) entry which is preliminary data.</text>
</comment>
<keyword evidence="3" id="KW-1185">Reference proteome</keyword>
<evidence type="ECO:0008006" key="4">
    <source>
        <dbReference type="Google" id="ProtNLM"/>
    </source>
</evidence>
<dbReference type="Gene3D" id="3.30.420.40">
    <property type="match status" value="1"/>
</dbReference>
<name>A0ABV5Z0J4_9ACTN</name>
<feature type="region of interest" description="Disordered" evidence="1">
    <location>
        <begin position="99"/>
        <end position="141"/>
    </location>
</feature>
<proteinExistence type="predicted"/>
<feature type="non-terminal residue" evidence="2">
    <location>
        <position position="141"/>
    </location>
</feature>
<gene>
    <name evidence="2" type="ORF">ACFFNX_47530</name>
</gene>
<dbReference type="SUPFAM" id="SSF53067">
    <property type="entry name" value="Actin-like ATPase domain"/>
    <property type="match status" value="1"/>
</dbReference>
<evidence type="ECO:0000313" key="2">
    <source>
        <dbReference type="EMBL" id="MFB9839824.1"/>
    </source>
</evidence>
<organism evidence="2 3">
    <name type="scientific">Actinoallomurus acaciae</name>
    <dbReference type="NCBI Taxonomy" id="502577"/>
    <lineage>
        <taxon>Bacteria</taxon>
        <taxon>Bacillati</taxon>
        <taxon>Actinomycetota</taxon>
        <taxon>Actinomycetes</taxon>
        <taxon>Streptosporangiales</taxon>
        <taxon>Thermomonosporaceae</taxon>
        <taxon>Actinoallomurus</taxon>
    </lineage>
</organism>
<evidence type="ECO:0000256" key="1">
    <source>
        <dbReference type="SAM" id="MobiDB-lite"/>
    </source>
</evidence>
<accession>A0ABV5Z0J4</accession>
<dbReference type="Proteomes" id="UP001589627">
    <property type="component" value="Unassembled WGS sequence"/>
</dbReference>
<protein>
    <recommendedName>
        <fullName evidence="4">Carbohydrate kinase FGGY N-terminal domain-containing protein</fullName>
    </recommendedName>
</protein>
<evidence type="ECO:0000313" key="3">
    <source>
        <dbReference type="Proteomes" id="UP001589627"/>
    </source>
</evidence>